<dbReference type="GO" id="GO:0006310">
    <property type="term" value="P:DNA recombination"/>
    <property type="evidence" value="ECO:0007669"/>
    <property type="project" value="UniProtKB-KW"/>
</dbReference>
<reference evidence="7 8" key="1">
    <citation type="submission" date="2013-06" db="EMBL/GenBank/DDBJ databases">
        <authorList>
            <person name="Weinstock G."/>
            <person name="Sodergren E."/>
            <person name="Lobos E.A."/>
            <person name="Fulton L."/>
            <person name="Fulton R."/>
            <person name="Courtney L."/>
            <person name="Fronick C."/>
            <person name="O'Laughlin M."/>
            <person name="Godfrey J."/>
            <person name="Wilson R.M."/>
            <person name="Miner T."/>
            <person name="Farmer C."/>
            <person name="Delehaunty K."/>
            <person name="Cordes M."/>
            <person name="Minx P."/>
            <person name="Tomlinson C."/>
            <person name="Chen J."/>
            <person name="Wollam A."/>
            <person name="Pepin K.H."/>
            <person name="Bhonagiri V."/>
            <person name="Zhang X."/>
            <person name="Warren W."/>
            <person name="Mitreva M."/>
            <person name="Mardis E.R."/>
            <person name="Wilson R.K."/>
        </authorList>
    </citation>
    <scope>NUCLEOTIDE SEQUENCE [LARGE SCALE GENOMIC DNA]</scope>
    <source>
        <strain evidence="7 8">F0279</strain>
    </source>
</reference>
<accession>U2QAU5</accession>
<dbReference type="InterPro" id="IPR003798">
    <property type="entry name" value="DNA_recombination_RmuC"/>
</dbReference>
<organism evidence="7 8">
    <name type="scientific">Leptotrichia wadei (strain F0279)</name>
    <dbReference type="NCBI Taxonomy" id="888055"/>
    <lineage>
        <taxon>Bacteria</taxon>
        <taxon>Fusobacteriati</taxon>
        <taxon>Fusobacteriota</taxon>
        <taxon>Fusobacteriia</taxon>
        <taxon>Fusobacteriales</taxon>
        <taxon>Leptotrichiaceae</taxon>
        <taxon>Leptotrichia</taxon>
    </lineage>
</organism>
<evidence type="ECO:0000313" key="7">
    <source>
        <dbReference type="EMBL" id="ERK53521.1"/>
    </source>
</evidence>
<keyword evidence="6" id="KW-0812">Transmembrane</keyword>
<evidence type="ECO:0000313" key="8">
    <source>
        <dbReference type="Proteomes" id="UP000016626"/>
    </source>
</evidence>
<gene>
    <name evidence="7" type="ORF">HMPREF9015_00432</name>
</gene>
<comment type="caution">
    <text evidence="7">The sequence shown here is derived from an EMBL/GenBank/DDBJ whole genome shotgun (WGS) entry which is preliminary data.</text>
</comment>
<evidence type="ECO:0000256" key="1">
    <source>
        <dbReference type="ARBA" id="ARBA00003416"/>
    </source>
</evidence>
<keyword evidence="3 5" id="KW-0175">Coiled coil</keyword>
<protein>
    <submittedName>
        <fullName evidence="7">RmuC domain protein</fullName>
    </submittedName>
</protein>
<keyword evidence="6" id="KW-1133">Transmembrane helix</keyword>
<dbReference type="eggNOG" id="COG1322">
    <property type="taxonomic scope" value="Bacteria"/>
</dbReference>
<dbReference type="PANTHER" id="PTHR30563:SF0">
    <property type="entry name" value="DNA RECOMBINATION PROTEIN RMUC"/>
    <property type="match status" value="1"/>
</dbReference>
<proteinExistence type="inferred from homology"/>
<dbReference type="EMBL" id="AWVM01000024">
    <property type="protein sequence ID" value="ERK53521.1"/>
    <property type="molecule type" value="Genomic_DNA"/>
</dbReference>
<evidence type="ECO:0000256" key="4">
    <source>
        <dbReference type="ARBA" id="ARBA00023172"/>
    </source>
</evidence>
<name>U2QAU5_LEPWF</name>
<evidence type="ECO:0000256" key="5">
    <source>
        <dbReference type="SAM" id="Coils"/>
    </source>
</evidence>
<dbReference type="PATRIC" id="fig|888055.3.peg.416"/>
<feature type="transmembrane region" description="Helical" evidence="6">
    <location>
        <begin position="15"/>
        <end position="36"/>
    </location>
</feature>
<evidence type="ECO:0000256" key="3">
    <source>
        <dbReference type="ARBA" id="ARBA00023054"/>
    </source>
</evidence>
<comment type="similarity">
    <text evidence="2">Belongs to the RmuC family.</text>
</comment>
<dbReference type="Pfam" id="PF02646">
    <property type="entry name" value="RmuC"/>
    <property type="match status" value="1"/>
</dbReference>
<dbReference type="Proteomes" id="UP000016626">
    <property type="component" value="Unassembled WGS sequence"/>
</dbReference>
<evidence type="ECO:0000256" key="2">
    <source>
        <dbReference type="ARBA" id="ARBA00009840"/>
    </source>
</evidence>
<evidence type="ECO:0000256" key="6">
    <source>
        <dbReference type="SAM" id="Phobius"/>
    </source>
</evidence>
<keyword evidence="4" id="KW-0233">DNA recombination</keyword>
<dbReference type="PANTHER" id="PTHR30563">
    <property type="entry name" value="DNA RECOMBINATION PROTEIN RMUC"/>
    <property type="match status" value="1"/>
</dbReference>
<sequence length="502" mass="57744">MKKVLLVSWKGECKMVFTILVIIVNTILVSIIIILLNKKNNEKLEKIILNQISENNRQNFEENKRKFDEIEKSINLGTKNSLLEGTGNIGILLAENNEKMLLRFNELGQNINGTINTNNQLLSKNHTENSQRLTESMNNAIQKLSTGLNENNTVLTGVMTENNNKLTKNINEFKDMLNQNINENFEKLNQKVENRLDLMNTKVEERLSKGFEETTKTFGNVLERLSKIDEAQKKIEALSSNVVSLQDVLTDKKSRGIFGEVQLYQILASVFGEKNDKLYQKQYKLSNGTIVDSIIFTPEPLGNIAVDSKFPLENYRKMYNNELNQIERESARKDFVNDLKKHIDAISSKYIIKNETSEQAVLFLPAEAIFAEINAYHTDIIEYANKKNVRIASPTTLISVLTVIQVIMTNMERDKYASVIQQELEKLNIEFGRYQTRWNSLQKDIEKVSKDVKDITTTSNKISKRFTEISNVKFDKKTDNLFETVQSQITKNLIKQNAYFIK</sequence>
<keyword evidence="6" id="KW-0472">Membrane</keyword>
<dbReference type="Gene3D" id="1.20.120.20">
    <property type="entry name" value="Apolipoprotein"/>
    <property type="match status" value="1"/>
</dbReference>
<feature type="coiled-coil region" evidence="5">
    <location>
        <begin position="163"/>
        <end position="202"/>
    </location>
</feature>
<dbReference type="HOGENOM" id="CLU_020365_0_2_0"/>
<dbReference type="SUPFAM" id="SSF58113">
    <property type="entry name" value="Apolipoprotein A-I"/>
    <property type="match status" value="1"/>
</dbReference>
<comment type="function">
    <text evidence="1">Involved in DNA recombination.</text>
</comment>
<dbReference type="AlphaFoldDB" id="U2QAU5"/>